<dbReference type="EMBL" id="JAWNGC010000004">
    <property type="protein sequence ID" value="MDY5155032.1"/>
    <property type="molecule type" value="Genomic_DNA"/>
</dbReference>
<protein>
    <submittedName>
        <fullName evidence="10">ABC transporter ATP-binding protein</fullName>
    </submittedName>
</protein>
<evidence type="ECO:0000256" key="6">
    <source>
        <dbReference type="ARBA" id="ARBA00022840"/>
    </source>
</evidence>
<evidence type="ECO:0000313" key="10">
    <source>
        <dbReference type="EMBL" id="MDY5155032.1"/>
    </source>
</evidence>
<evidence type="ECO:0000256" key="2">
    <source>
        <dbReference type="ARBA" id="ARBA00005417"/>
    </source>
</evidence>
<dbReference type="Pfam" id="PF08352">
    <property type="entry name" value="oligo_HPY"/>
    <property type="match status" value="1"/>
</dbReference>
<evidence type="ECO:0000256" key="7">
    <source>
        <dbReference type="ARBA" id="ARBA00023136"/>
    </source>
</evidence>
<dbReference type="InterPro" id="IPR003439">
    <property type="entry name" value="ABC_transporter-like_ATP-bd"/>
</dbReference>
<dbReference type="Proteomes" id="UP001281731">
    <property type="component" value="Unassembled WGS sequence"/>
</dbReference>
<keyword evidence="11" id="KW-1185">Reference proteome</keyword>
<dbReference type="InterPro" id="IPR013563">
    <property type="entry name" value="Oligopep_ABC_C"/>
</dbReference>
<keyword evidence="7" id="KW-0472">Membrane</keyword>
<dbReference type="InterPro" id="IPR017871">
    <property type="entry name" value="ABC_transporter-like_CS"/>
</dbReference>
<dbReference type="PROSITE" id="PS50893">
    <property type="entry name" value="ABC_TRANSPORTER_2"/>
    <property type="match status" value="1"/>
</dbReference>
<dbReference type="PROSITE" id="PS00211">
    <property type="entry name" value="ABC_TRANSPORTER_1"/>
    <property type="match status" value="1"/>
</dbReference>
<sequence>MTLLSVKNLSISFGNTIVVDNISFDIDEEERVCIIGESGSGKTVTALAIQGLLPRNAHVTGSILFEGKELVGLSEKEFRSIRGLRIGCVFQEPQTALNPVVKIKHQLVYATRAHLGLKKKDVAMRAEELARMVELPHPTDIINRYPHELSGGQRQRVVIAMALSCRPAILIADEPTTALDATVERHILKLMDDRARQDCASVLMITHDMAVAYTTSQRVIVMKDGKIVESGATEQILRKPRHPYTQTLVDAARKTSLRKEG</sequence>
<dbReference type="SMART" id="SM00382">
    <property type="entry name" value="AAA"/>
    <property type="match status" value="1"/>
</dbReference>
<dbReference type="RefSeq" id="WP_026420842.1">
    <property type="nucleotide sequence ID" value="NZ_CP126967.1"/>
</dbReference>
<comment type="similarity">
    <text evidence="2">Belongs to the ABC transporter superfamily.</text>
</comment>
<dbReference type="GO" id="GO:0015833">
    <property type="term" value="P:peptide transport"/>
    <property type="evidence" value="ECO:0007669"/>
    <property type="project" value="InterPro"/>
</dbReference>
<proteinExistence type="inferred from homology"/>
<evidence type="ECO:0000313" key="9">
    <source>
        <dbReference type="EMBL" id="MDY5132402.1"/>
    </source>
</evidence>
<keyword evidence="3" id="KW-0813">Transport</keyword>
<name>A0AAW9HMQ4_9ACTO</name>
<dbReference type="PANTHER" id="PTHR43297">
    <property type="entry name" value="OLIGOPEPTIDE TRANSPORT ATP-BINDING PROTEIN APPD"/>
    <property type="match status" value="1"/>
</dbReference>
<dbReference type="InterPro" id="IPR050388">
    <property type="entry name" value="ABC_Ni/Peptide_Import"/>
</dbReference>
<dbReference type="EMBL" id="JAWNGA010000001">
    <property type="protein sequence ID" value="MDY5132402.1"/>
    <property type="molecule type" value="Genomic_DNA"/>
</dbReference>
<accession>A0AAW9HMQ4</accession>
<dbReference type="GO" id="GO:0005886">
    <property type="term" value="C:plasma membrane"/>
    <property type="evidence" value="ECO:0007669"/>
    <property type="project" value="UniProtKB-SubCell"/>
</dbReference>
<feature type="domain" description="ABC transporter" evidence="8">
    <location>
        <begin position="4"/>
        <end position="249"/>
    </location>
</feature>
<dbReference type="Proteomes" id="UP001275049">
    <property type="component" value="Unassembled WGS sequence"/>
</dbReference>
<comment type="subcellular location">
    <subcellularLocation>
        <location evidence="1">Cell membrane</location>
        <topology evidence="1">Peripheral membrane protein</topology>
    </subcellularLocation>
</comment>
<dbReference type="AlphaFoldDB" id="A0AAW9HMQ4"/>
<dbReference type="GO" id="GO:0016887">
    <property type="term" value="F:ATP hydrolysis activity"/>
    <property type="evidence" value="ECO:0007669"/>
    <property type="project" value="InterPro"/>
</dbReference>
<keyword evidence="6 10" id="KW-0067">ATP-binding</keyword>
<reference evidence="10 11" key="1">
    <citation type="submission" date="2023-10" db="EMBL/GenBank/DDBJ databases">
        <title>Whole Genome based description of the genera Actinobaculum and Actinotignum reveals a complex phylogenetic relationship within the species included in the genus Actinotignum.</title>
        <authorList>
            <person name="Jensen C.S."/>
            <person name="Dargis R."/>
            <person name="Kemp M."/>
            <person name="Christensen J.J."/>
        </authorList>
    </citation>
    <scope>NUCLEOTIDE SEQUENCE</scope>
    <source>
        <strain evidence="10">SLA_B511</strain>
        <strain evidence="9 11">SLA_B974</strain>
    </source>
</reference>
<organism evidence="10 12">
    <name type="scientific">Actinotignum urinale</name>
    <dbReference type="NCBI Taxonomy" id="190146"/>
    <lineage>
        <taxon>Bacteria</taxon>
        <taxon>Bacillati</taxon>
        <taxon>Actinomycetota</taxon>
        <taxon>Actinomycetes</taxon>
        <taxon>Actinomycetales</taxon>
        <taxon>Actinomycetaceae</taxon>
        <taxon>Actinotignum</taxon>
    </lineage>
</organism>
<dbReference type="Gene3D" id="3.40.50.300">
    <property type="entry name" value="P-loop containing nucleotide triphosphate hydrolases"/>
    <property type="match status" value="1"/>
</dbReference>
<dbReference type="InterPro" id="IPR027417">
    <property type="entry name" value="P-loop_NTPase"/>
</dbReference>
<evidence type="ECO:0000256" key="4">
    <source>
        <dbReference type="ARBA" id="ARBA00022475"/>
    </source>
</evidence>
<comment type="caution">
    <text evidence="10">The sequence shown here is derived from an EMBL/GenBank/DDBJ whole genome shotgun (WGS) entry which is preliminary data.</text>
</comment>
<dbReference type="SUPFAM" id="SSF52540">
    <property type="entry name" value="P-loop containing nucleoside triphosphate hydrolases"/>
    <property type="match status" value="1"/>
</dbReference>
<evidence type="ECO:0000313" key="11">
    <source>
        <dbReference type="Proteomes" id="UP001275049"/>
    </source>
</evidence>
<evidence type="ECO:0000256" key="3">
    <source>
        <dbReference type="ARBA" id="ARBA00022448"/>
    </source>
</evidence>
<gene>
    <name evidence="10" type="ORF">R6G80_04740</name>
    <name evidence="9" type="ORF">R6G86_01410</name>
</gene>
<dbReference type="PANTHER" id="PTHR43297:SF2">
    <property type="entry name" value="DIPEPTIDE TRANSPORT ATP-BINDING PROTEIN DPPD"/>
    <property type="match status" value="1"/>
</dbReference>
<evidence type="ECO:0000259" key="8">
    <source>
        <dbReference type="PROSITE" id="PS50893"/>
    </source>
</evidence>
<dbReference type="Pfam" id="PF00005">
    <property type="entry name" value="ABC_tran"/>
    <property type="match status" value="1"/>
</dbReference>
<evidence type="ECO:0000256" key="5">
    <source>
        <dbReference type="ARBA" id="ARBA00022741"/>
    </source>
</evidence>
<dbReference type="InterPro" id="IPR003593">
    <property type="entry name" value="AAA+_ATPase"/>
</dbReference>
<keyword evidence="4" id="KW-1003">Cell membrane</keyword>
<keyword evidence="5" id="KW-0547">Nucleotide-binding</keyword>
<dbReference type="GO" id="GO:0005524">
    <property type="term" value="F:ATP binding"/>
    <property type="evidence" value="ECO:0007669"/>
    <property type="project" value="UniProtKB-KW"/>
</dbReference>
<evidence type="ECO:0000313" key="12">
    <source>
        <dbReference type="Proteomes" id="UP001281731"/>
    </source>
</evidence>
<dbReference type="CDD" id="cd03257">
    <property type="entry name" value="ABC_NikE_OppD_transporters"/>
    <property type="match status" value="1"/>
</dbReference>
<evidence type="ECO:0000256" key="1">
    <source>
        <dbReference type="ARBA" id="ARBA00004202"/>
    </source>
</evidence>